<sequence>MTVAIHQPQYLPWLGYFDKMDRADVFVLLDNVQYKKNEFINRNRIKSAAGWQWLTVPVRYRFPERIDQVAIHTGVNWRRQHAQALLTNYGRAPHFAACRPFFDDLLSRPWEGLCDLNAHAVRGLAELLGIRREMPLASVWALGEDPTGRLVDICRRVGADTYLSGAGGQGYLDLSQFEAAGIRVVFQAFEHPVYPQRFGPFEPFMSVVDLLFNCGEESLEVIRRGRKRP</sequence>
<name>A0A1F6D704_HANXR</name>
<comment type="caution">
    <text evidence="1">The sequence shown here is derived from an EMBL/GenBank/DDBJ whole genome shotgun (WGS) entry which is preliminary data.</text>
</comment>
<gene>
    <name evidence="1" type="ORF">A3F84_19190</name>
</gene>
<reference evidence="1 2" key="1">
    <citation type="journal article" date="2016" name="Nat. Commun.">
        <title>Thousands of microbial genomes shed light on interconnected biogeochemical processes in an aquifer system.</title>
        <authorList>
            <person name="Anantharaman K."/>
            <person name="Brown C.T."/>
            <person name="Hug L.A."/>
            <person name="Sharon I."/>
            <person name="Castelle C.J."/>
            <person name="Probst A.J."/>
            <person name="Thomas B.C."/>
            <person name="Singh A."/>
            <person name="Wilkins M.J."/>
            <person name="Karaoz U."/>
            <person name="Brodie E.L."/>
            <person name="Williams K.H."/>
            <person name="Hubbard S.S."/>
            <person name="Banfield J.F."/>
        </authorList>
    </citation>
    <scope>NUCLEOTIDE SEQUENCE [LARGE SCALE GENOMIC DNA]</scope>
    <source>
        <strain evidence="2">RIFCSPLOWO2_12_FULL_64_10</strain>
    </source>
</reference>
<evidence type="ECO:0008006" key="3">
    <source>
        <dbReference type="Google" id="ProtNLM"/>
    </source>
</evidence>
<dbReference type="Pfam" id="PF08889">
    <property type="entry name" value="WbqC"/>
    <property type="match status" value="1"/>
</dbReference>
<protein>
    <recommendedName>
        <fullName evidence="3">WbqC family protein</fullName>
    </recommendedName>
</protein>
<dbReference type="EMBL" id="MFKF01000013">
    <property type="protein sequence ID" value="OGG57131.1"/>
    <property type="molecule type" value="Genomic_DNA"/>
</dbReference>
<organism evidence="1 2">
    <name type="scientific">Handelsmanbacteria sp. (strain RIFCSPLOWO2_12_FULL_64_10)</name>
    <dbReference type="NCBI Taxonomy" id="1817868"/>
    <lineage>
        <taxon>Bacteria</taxon>
        <taxon>Candidatus Handelsmaniibacteriota</taxon>
    </lineage>
</organism>
<dbReference type="AlphaFoldDB" id="A0A1F6D704"/>
<accession>A0A1F6D704</accession>
<evidence type="ECO:0000313" key="2">
    <source>
        <dbReference type="Proteomes" id="UP000178606"/>
    </source>
</evidence>
<proteinExistence type="predicted"/>
<dbReference type="InterPro" id="IPR014985">
    <property type="entry name" value="WbqC"/>
</dbReference>
<evidence type="ECO:0000313" key="1">
    <source>
        <dbReference type="EMBL" id="OGG57131.1"/>
    </source>
</evidence>
<dbReference type="Proteomes" id="UP000178606">
    <property type="component" value="Unassembled WGS sequence"/>
</dbReference>